<organism evidence="17 18">
    <name type="scientific">Trapa natans</name>
    <name type="common">Water chestnut</name>
    <dbReference type="NCBI Taxonomy" id="22666"/>
    <lineage>
        <taxon>Eukaryota</taxon>
        <taxon>Viridiplantae</taxon>
        <taxon>Streptophyta</taxon>
        <taxon>Embryophyta</taxon>
        <taxon>Tracheophyta</taxon>
        <taxon>Spermatophyta</taxon>
        <taxon>Magnoliopsida</taxon>
        <taxon>eudicotyledons</taxon>
        <taxon>Gunneridae</taxon>
        <taxon>Pentapetalae</taxon>
        <taxon>rosids</taxon>
        <taxon>malvids</taxon>
        <taxon>Myrtales</taxon>
        <taxon>Lythraceae</taxon>
        <taxon>Trapa</taxon>
    </lineage>
</organism>
<evidence type="ECO:0000313" key="17">
    <source>
        <dbReference type="EMBL" id="KAK4772131.1"/>
    </source>
</evidence>
<dbReference type="Proteomes" id="UP001346149">
    <property type="component" value="Unassembled WGS sequence"/>
</dbReference>
<comment type="catalytic activity">
    <reaction evidence="13">
        <text>[(1-&gt;4)-alpha-D-galacturonosyl methyl ester](n) + n H2O = [(1-&gt;4)-alpha-D-galacturonosyl](n) + n methanol + n H(+)</text>
        <dbReference type="Rhea" id="RHEA:22380"/>
        <dbReference type="Rhea" id="RHEA-COMP:14570"/>
        <dbReference type="Rhea" id="RHEA-COMP:14573"/>
        <dbReference type="ChEBI" id="CHEBI:15377"/>
        <dbReference type="ChEBI" id="CHEBI:15378"/>
        <dbReference type="ChEBI" id="CHEBI:17790"/>
        <dbReference type="ChEBI" id="CHEBI:140522"/>
        <dbReference type="ChEBI" id="CHEBI:140523"/>
        <dbReference type="EC" id="3.1.1.11"/>
    </reaction>
</comment>
<evidence type="ECO:0000256" key="12">
    <source>
        <dbReference type="ARBA" id="ARBA00023316"/>
    </source>
</evidence>
<evidence type="ECO:0000256" key="10">
    <source>
        <dbReference type="ARBA" id="ARBA00023157"/>
    </source>
</evidence>
<dbReference type="InterPro" id="IPR012334">
    <property type="entry name" value="Pectin_lyas_fold"/>
</dbReference>
<sequence>MPPTLPFSCLFLCLSLSLSASVSDQTLTHTQLHLTMASPLLVISLLAVLSSSAAVAYRLHRPHFVHRGNPSLVLTPPEIAQACKATRFQDTCSSSLTRSMASPPPKPGPLAIIETAMRVSSENLATAESMARSILESSAGHLNRTSHAKNCLQALLLSQHRIKVTSEALQHGRTKDARAFMGAALQYQYDCWSELSYSNETSLVGRTMSFLNNLMWLTSNALCMINSYDIYGPDTSSWRPPATERAGFWEPRSRGSVGSSFGSRGGFPMKVAANVTVCKAGEGACSYRTVQAAVDAAPNNGEKKFVIHIKEGVYEEIVRVPLEKKNVVFLGDGVSKTIITCSLSVARPGLFTYNTATVGVLGDGFMASGITFQNTAGPDVHQAVAFRSDSDLSIIENCEFLGNQDTLYVHSLRQFYKSCRIEGNVDFIFGNAAAFFQDCVILVRPRQLNPEKGENNAITAQGRTDPAQSTGLVFENCVINGTERYMELYHSNQKVHRNFLGRPWKEYSRTVFIHCYMDALITEDGWMPFREGFALDTLYYGEFGNSGPGSSLSGRVSWSSKIPAKRVSMYSVQNFIQGNEWIPVSS</sequence>
<evidence type="ECO:0000256" key="5">
    <source>
        <dbReference type="ARBA" id="ARBA00013229"/>
    </source>
</evidence>
<dbReference type="SMART" id="SM00856">
    <property type="entry name" value="PMEI"/>
    <property type="match status" value="1"/>
</dbReference>
<evidence type="ECO:0000256" key="14">
    <source>
        <dbReference type="ARBA" id="ARBA00057335"/>
    </source>
</evidence>
<dbReference type="Gene3D" id="2.160.20.10">
    <property type="entry name" value="Single-stranded right-handed beta-helix, Pectin lyase-like"/>
    <property type="match status" value="1"/>
</dbReference>
<proteinExistence type="inferred from homology"/>
<dbReference type="PANTHER" id="PTHR31707">
    <property type="entry name" value="PECTINESTERASE"/>
    <property type="match status" value="1"/>
</dbReference>
<evidence type="ECO:0000256" key="8">
    <source>
        <dbReference type="ARBA" id="ARBA00022801"/>
    </source>
</evidence>
<dbReference type="EMBL" id="JAXQNO010000020">
    <property type="protein sequence ID" value="KAK4772131.1"/>
    <property type="molecule type" value="Genomic_DNA"/>
</dbReference>
<keyword evidence="12" id="KW-0961">Cell wall biogenesis/degradation</keyword>
<feature type="chain" id="PRO_5043009370" description="pectinesterase" evidence="15">
    <location>
        <begin position="20"/>
        <end position="586"/>
    </location>
</feature>
<dbReference type="GO" id="GO:0004857">
    <property type="term" value="F:enzyme inhibitor activity"/>
    <property type="evidence" value="ECO:0007669"/>
    <property type="project" value="InterPro"/>
</dbReference>
<dbReference type="InterPro" id="IPR011050">
    <property type="entry name" value="Pectin_lyase_fold/virulence"/>
</dbReference>
<dbReference type="FunFam" id="1.20.140.40:FF:000021">
    <property type="entry name" value="Probable pectinesterase/pectinesterase inhibitor 51"/>
    <property type="match status" value="1"/>
</dbReference>
<dbReference type="SUPFAM" id="SSF51126">
    <property type="entry name" value="Pectin lyase-like"/>
    <property type="match status" value="1"/>
</dbReference>
<gene>
    <name evidence="17" type="ORF">SAY86_013906</name>
</gene>
<keyword evidence="11" id="KW-0325">Glycoprotein</keyword>
<evidence type="ECO:0000256" key="3">
    <source>
        <dbReference type="ARBA" id="ARBA00006027"/>
    </source>
</evidence>
<evidence type="ECO:0000256" key="2">
    <source>
        <dbReference type="ARBA" id="ARBA00005184"/>
    </source>
</evidence>
<dbReference type="InterPro" id="IPR035513">
    <property type="entry name" value="Invertase/methylesterase_inhib"/>
</dbReference>
<comment type="caution">
    <text evidence="17">The sequence shown here is derived from an EMBL/GenBank/DDBJ whole genome shotgun (WGS) entry which is preliminary data.</text>
</comment>
<evidence type="ECO:0000256" key="13">
    <source>
        <dbReference type="ARBA" id="ARBA00047928"/>
    </source>
</evidence>
<comment type="function">
    <text evidence="14">Acts in the modification of cell walls via demethylesterification of cell wall pectin.</text>
</comment>
<keyword evidence="9" id="KW-0063">Aspartyl esterase</keyword>
<dbReference type="Pfam" id="PF01095">
    <property type="entry name" value="Pectinesterase"/>
    <property type="match status" value="1"/>
</dbReference>
<keyword evidence="7" id="KW-0964">Secreted</keyword>
<dbReference type="GO" id="GO:0030599">
    <property type="term" value="F:pectinesterase activity"/>
    <property type="evidence" value="ECO:0007669"/>
    <property type="project" value="UniProtKB-EC"/>
</dbReference>
<evidence type="ECO:0000313" key="18">
    <source>
        <dbReference type="Proteomes" id="UP001346149"/>
    </source>
</evidence>
<name>A0AAN7KZK7_TRANT</name>
<evidence type="ECO:0000256" key="1">
    <source>
        <dbReference type="ARBA" id="ARBA00004191"/>
    </source>
</evidence>
<dbReference type="SUPFAM" id="SSF101148">
    <property type="entry name" value="Plant invertase/pectin methylesterase inhibitor"/>
    <property type="match status" value="1"/>
</dbReference>
<keyword evidence="8" id="KW-0378">Hydrolase</keyword>
<comment type="pathway">
    <text evidence="2">Glycan metabolism; pectin degradation; 2-dehydro-3-deoxy-D-gluconate from pectin: step 1/5.</text>
</comment>
<evidence type="ECO:0000256" key="6">
    <source>
        <dbReference type="ARBA" id="ARBA00022512"/>
    </source>
</evidence>
<reference evidence="17 18" key="1">
    <citation type="journal article" date="2023" name="Hortic Res">
        <title>Pangenome of water caltrop reveals structural variations and asymmetric subgenome divergence after allopolyploidization.</title>
        <authorList>
            <person name="Zhang X."/>
            <person name="Chen Y."/>
            <person name="Wang L."/>
            <person name="Yuan Y."/>
            <person name="Fang M."/>
            <person name="Shi L."/>
            <person name="Lu R."/>
            <person name="Comes H.P."/>
            <person name="Ma Y."/>
            <person name="Chen Y."/>
            <person name="Huang G."/>
            <person name="Zhou Y."/>
            <person name="Zheng Z."/>
            <person name="Qiu Y."/>
        </authorList>
    </citation>
    <scope>NUCLEOTIDE SEQUENCE [LARGE SCALE GENOMIC DNA]</scope>
    <source>
        <strain evidence="17">F231</strain>
    </source>
</reference>
<dbReference type="InterPro" id="IPR006501">
    <property type="entry name" value="Pectinesterase_inhib_dom"/>
</dbReference>
<dbReference type="EC" id="3.1.1.11" evidence="5"/>
<evidence type="ECO:0000259" key="16">
    <source>
        <dbReference type="SMART" id="SM00856"/>
    </source>
</evidence>
<comment type="subcellular location">
    <subcellularLocation>
        <location evidence="1">Secreted</location>
        <location evidence="1">Cell wall</location>
    </subcellularLocation>
</comment>
<feature type="signal peptide" evidence="15">
    <location>
        <begin position="1"/>
        <end position="19"/>
    </location>
</feature>
<dbReference type="Gene3D" id="1.20.140.40">
    <property type="entry name" value="Invertase/pectin methylesterase inhibitor family protein"/>
    <property type="match status" value="1"/>
</dbReference>
<comment type="similarity">
    <text evidence="4">In the C-terminal section; belongs to the pectinesterase family.</text>
</comment>
<dbReference type="AlphaFoldDB" id="A0AAN7KZK7"/>
<protein>
    <recommendedName>
        <fullName evidence="5">pectinesterase</fullName>
        <ecNumber evidence="5">3.1.1.11</ecNumber>
    </recommendedName>
</protein>
<accession>A0AAN7KZK7</accession>
<dbReference type="GO" id="GO:0042545">
    <property type="term" value="P:cell wall modification"/>
    <property type="evidence" value="ECO:0007669"/>
    <property type="project" value="InterPro"/>
</dbReference>
<dbReference type="NCBIfam" id="TIGR01614">
    <property type="entry name" value="PME_inhib"/>
    <property type="match status" value="1"/>
</dbReference>
<dbReference type="FunFam" id="2.160.20.10:FF:000029">
    <property type="entry name" value="Pectinesterase 4"/>
    <property type="match status" value="1"/>
</dbReference>
<keyword evidence="6" id="KW-0134">Cell wall</keyword>
<dbReference type="Pfam" id="PF04043">
    <property type="entry name" value="PMEI"/>
    <property type="match status" value="1"/>
</dbReference>
<dbReference type="CDD" id="cd15798">
    <property type="entry name" value="PMEI-like_3"/>
    <property type="match status" value="1"/>
</dbReference>
<evidence type="ECO:0000256" key="4">
    <source>
        <dbReference type="ARBA" id="ARBA00007786"/>
    </source>
</evidence>
<evidence type="ECO:0000256" key="9">
    <source>
        <dbReference type="ARBA" id="ARBA00023085"/>
    </source>
</evidence>
<keyword evidence="15" id="KW-0732">Signal</keyword>
<keyword evidence="10" id="KW-1015">Disulfide bond</keyword>
<feature type="domain" description="Pectinesterase inhibitor" evidence="16">
    <location>
        <begin position="74"/>
        <end position="224"/>
    </location>
</feature>
<evidence type="ECO:0000256" key="7">
    <source>
        <dbReference type="ARBA" id="ARBA00022525"/>
    </source>
</evidence>
<comment type="similarity">
    <text evidence="3">In the N-terminal section; belongs to the PMEI family.</text>
</comment>
<keyword evidence="18" id="KW-1185">Reference proteome</keyword>
<evidence type="ECO:0000256" key="15">
    <source>
        <dbReference type="SAM" id="SignalP"/>
    </source>
</evidence>
<evidence type="ECO:0000256" key="11">
    <source>
        <dbReference type="ARBA" id="ARBA00023180"/>
    </source>
</evidence>
<dbReference type="InterPro" id="IPR000070">
    <property type="entry name" value="Pectinesterase_cat"/>
</dbReference>